<accession>A0AAQ3KCZ3</accession>
<dbReference type="PANTHER" id="PTHR33167">
    <property type="entry name" value="TRANSCRIPTION FACTOR, PUTATIVE (DUF863)-RELATED"/>
    <property type="match status" value="1"/>
</dbReference>
<dbReference type="PANTHER" id="PTHR33167:SF26">
    <property type="entry name" value="EXPRESSED PROTEIN"/>
    <property type="match status" value="1"/>
</dbReference>
<evidence type="ECO:0000313" key="2">
    <source>
        <dbReference type="EMBL" id="WOL06474.1"/>
    </source>
</evidence>
<organism evidence="2 3">
    <name type="scientific">Canna indica</name>
    <name type="common">Indian-shot</name>
    <dbReference type="NCBI Taxonomy" id="4628"/>
    <lineage>
        <taxon>Eukaryota</taxon>
        <taxon>Viridiplantae</taxon>
        <taxon>Streptophyta</taxon>
        <taxon>Embryophyta</taxon>
        <taxon>Tracheophyta</taxon>
        <taxon>Spermatophyta</taxon>
        <taxon>Magnoliopsida</taxon>
        <taxon>Liliopsida</taxon>
        <taxon>Zingiberales</taxon>
        <taxon>Cannaceae</taxon>
        <taxon>Canna</taxon>
    </lineage>
</organism>
<proteinExistence type="predicted"/>
<gene>
    <name evidence="2" type="ORF">Cni_G15208</name>
</gene>
<keyword evidence="3" id="KW-1185">Reference proteome</keyword>
<feature type="region of interest" description="Disordered" evidence="1">
    <location>
        <begin position="238"/>
        <end position="290"/>
    </location>
</feature>
<evidence type="ECO:0000256" key="1">
    <source>
        <dbReference type="SAM" id="MobiDB-lite"/>
    </source>
</evidence>
<dbReference type="Proteomes" id="UP001327560">
    <property type="component" value="Chromosome 5"/>
</dbReference>
<evidence type="ECO:0000313" key="3">
    <source>
        <dbReference type="Proteomes" id="UP001327560"/>
    </source>
</evidence>
<dbReference type="EMBL" id="CP136894">
    <property type="protein sequence ID" value="WOL06474.1"/>
    <property type="molecule type" value="Genomic_DNA"/>
</dbReference>
<protein>
    <submittedName>
        <fullName evidence="2">Uncharacterized protein</fullName>
    </submittedName>
</protein>
<name>A0AAQ3KCZ3_9LILI</name>
<sequence length="302" mass="33640">MGSKLHQINRLFTTFRKNKCDVVTVGLKTTDIRTVSNNLLLNAGILGGLNQLKVSMDGFPESQDKDSVRSTMLKHEEIFRHQVHELHRLYRVQKILMNEIGEKKVNLHFPSEGAAAMVDTRTRIWSSTASTSDTSHSSHVSNIHQSAPCSTRAGLISRELSICSRDQSNVQIKGFDLEQPAEEYTSKGERTTKDRLNPAMYGKQLKETSSEGPLSWNDDASEIELTLSIGCGPNKKKRTHSLHPNIDIGCSNPTPSDTRPLLSSRSVRQEKGEECGESSAGLDRENFESPPWLLQALNLNKT</sequence>
<feature type="compositionally biased region" description="Polar residues" evidence="1">
    <location>
        <begin position="251"/>
        <end position="266"/>
    </location>
</feature>
<reference evidence="2 3" key="1">
    <citation type="submission" date="2023-10" db="EMBL/GenBank/DDBJ databases">
        <title>Chromosome-scale genome assembly provides insights into flower coloration mechanisms of Canna indica.</title>
        <authorList>
            <person name="Li C."/>
        </authorList>
    </citation>
    <scope>NUCLEOTIDE SEQUENCE [LARGE SCALE GENOMIC DNA]</scope>
    <source>
        <tissue evidence="2">Flower</tissue>
    </source>
</reference>
<dbReference type="AlphaFoldDB" id="A0AAQ3KCZ3"/>